<dbReference type="EMBL" id="JACXVP010000010">
    <property type="protein sequence ID" value="KAG5578804.1"/>
    <property type="molecule type" value="Genomic_DNA"/>
</dbReference>
<organism evidence="1 2">
    <name type="scientific">Solanum commersonii</name>
    <name type="common">Commerson's wild potato</name>
    <name type="synonym">Commerson's nightshade</name>
    <dbReference type="NCBI Taxonomy" id="4109"/>
    <lineage>
        <taxon>Eukaryota</taxon>
        <taxon>Viridiplantae</taxon>
        <taxon>Streptophyta</taxon>
        <taxon>Embryophyta</taxon>
        <taxon>Tracheophyta</taxon>
        <taxon>Spermatophyta</taxon>
        <taxon>Magnoliopsida</taxon>
        <taxon>eudicotyledons</taxon>
        <taxon>Gunneridae</taxon>
        <taxon>Pentapetalae</taxon>
        <taxon>asterids</taxon>
        <taxon>lamiids</taxon>
        <taxon>Solanales</taxon>
        <taxon>Solanaceae</taxon>
        <taxon>Solanoideae</taxon>
        <taxon>Solaneae</taxon>
        <taxon>Solanum</taxon>
    </lineage>
</organism>
<dbReference type="AlphaFoldDB" id="A0A9J5WUM0"/>
<name>A0A9J5WUM0_SOLCO</name>
<keyword evidence="2" id="KW-1185">Reference proteome</keyword>
<evidence type="ECO:0000313" key="1">
    <source>
        <dbReference type="EMBL" id="KAG5578804.1"/>
    </source>
</evidence>
<comment type="caution">
    <text evidence="1">The sequence shown here is derived from an EMBL/GenBank/DDBJ whole genome shotgun (WGS) entry which is preliminary data.</text>
</comment>
<dbReference type="OrthoDB" id="2439059at2759"/>
<accession>A0A9J5WUM0</accession>
<proteinExistence type="predicted"/>
<dbReference type="Proteomes" id="UP000824120">
    <property type="component" value="Chromosome 10"/>
</dbReference>
<gene>
    <name evidence="1" type="ORF">H5410_049431</name>
</gene>
<reference evidence="1 2" key="1">
    <citation type="submission" date="2020-09" db="EMBL/GenBank/DDBJ databases">
        <title>De no assembly of potato wild relative species, Solanum commersonii.</title>
        <authorList>
            <person name="Cho K."/>
        </authorList>
    </citation>
    <scope>NUCLEOTIDE SEQUENCE [LARGE SCALE GENOMIC DNA]</scope>
    <source>
        <strain evidence="1">LZ3.2</strain>
        <tissue evidence="1">Leaf</tissue>
    </source>
</reference>
<protein>
    <submittedName>
        <fullName evidence="1">Uncharacterized protein</fullName>
    </submittedName>
</protein>
<sequence length="103" mass="12354">MEHATLHLENAEKGLLHFDNNLIDFIVTRNPKDLWKNYENSMSKILKTISNVTKNYIQQLVLNHINELLLSMGRNINEFKMYLEMLTFLKQLMRLKKYISREI</sequence>
<evidence type="ECO:0000313" key="2">
    <source>
        <dbReference type="Proteomes" id="UP000824120"/>
    </source>
</evidence>